<evidence type="ECO:0000313" key="8">
    <source>
        <dbReference type="EMBL" id="MEX3528034.1"/>
    </source>
</evidence>
<dbReference type="PANTHER" id="PTHR30086">
    <property type="entry name" value="ARGININE EXPORTER PROTEIN ARGO"/>
    <property type="match status" value="1"/>
</dbReference>
<dbReference type="GO" id="GO:0015171">
    <property type="term" value="F:amino acid transmembrane transporter activity"/>
    <property type="evidence" value="ECO:0007669"/>
    <property type="project" value="TreeGrafter"/>
</dbReference>
<accession>A0A0M2XQS2</accession>
<dbReference type="AlphaFoldDB" id="A0A0M2XQS2"/>
<feature type="transmembrane region" description="Helical" evidence="7">
    <location>
        <begin position="35"/>
        <end position="60"/>
    </location>
</feature>
<dbReference type="Proteomes" id="UP000589552">
    <property type="component" value="Unassembled WGS sequence"/>
</dbReference>
<dbReference type="EMBL" id="JABAGA010000002">
    <property type="protein sequence ID" value="NMF08968.1"/>
    <property type="molecule type" value="Genomic_DNA"/>
</dbReference>
<feature type="transmembrane region" description="Helical" evidence="7">
    <location>
        <begin position="182"/>
        <end position="203"/>
    </location>
</feature>
<evidence type="ECO:0000256" key="3">
    <source>
        <dbReference type="ARBA" id="ARBA00022692"/>
    </source>
</evidence>
<evidence type="ECO:0000313" key="9">
    <source>
        <dbReference type="EMBL" id="NMF08968.1"/>
    </source>
</evidence>
<evidence type="ECO:0000256" key="2">
    <source>
        <dbReference type="ARBA" id="ARBA00022475"/>
    </source>
</evidence>
<gene>
    <name evidence="9" type="ORF">HF852_05050</name>
    <name evidence="8" type="ORF">VVR64_02965</name>
</gene>
<reference evidence="9 10" key="1">
    <citation type="submission" date="2020-04" db="EMBL/GenBank/DDBJ databases">
        <authorList>
            <person name="Hitch T.C.A."/>
            <person name="Wylensek D."/>
            <person name="Clavel T."/>
        </authorList>
    </citation>
    <scope>NUCLEOTIDE SEQUENCE [LARGE SCALE GENOMIC DNA]</scope>
    <source>
        <strain evidence="9 10">BL-383-APC-2I</strain>
    </source>
</reference>
<protein>
    <submittedName>
        <fullName evidence="8 9">Amino acid transporter</fullName>
    </submittedName>
</protein>
<reference evidence="8 11" key="2">
    <citation type="journal article" date="2024" name="Fungal Genet. Biol.">
        <title>The porcine skin microbiome exhibits broad fungal antagonism.</title>
        <authorList>
            <person name="De La Cruz K.F."/>
            <person name="Townsend E.C."/>
            <person name="Alex Cheong J.Z."/>
            <person name="Salamzade R."/>
            <person name="Liu A."/>
            <person name="Sandstrom S."/>
            <person name="Davila E."/>
            <person name="Huang L."/>
            <person name="Xu K.H."/>
            <person name="Wu S.Y."/>
            <person name="Meudt J.J."/>
            <person name="Shanmuganayagam D."/>
            <person name="Gibson A.L.F."/>
            <person name="Kalan L.R."/>
        </authorList>
    </citation>
    <scope>NUCLEOTIDE SEQUENCE [LARGE SCALE GENOMIC DNA]</scope>
    <source>
        <strain evidence="8 11">LK2569</strain>
    </source>
</reference>
<dbReference type="Proteomes" id="UP001558353">
    <property type="component" value="Unassembled WGS sequence"/>
</dbReference>
<organism evidence="9 10">
    <name type="scientific">Corynebacterium xerosis</name>
    <dbReference type="NCBI Taxonomy" id="1725"/>
    <lineage>
        <taxon>Bacteria</taxon>
        <taxon>Bacillati</taxon>
        <taxon>Actinomycetota</taxon>
        <taxon>Actinomycetes</taxon>
        <taxon>Mycobacteriales</taxon>
        <taxon>Corynebacteriaceae</taxon>
        <taxon>Corynebacterium</taxon>
    </lineage>
</organism>
<feature type="region of interest" description="Disordered" evidence="6">
    <location>
        <begin position="108"/>
        <end position="135"/>
    </location>
</feature>
<evidence type="ECO:0000256" key="5">
    <source>
        <dbReference type="ARBA" id="ARBA00023136"/>
    </source>
</evidence>
<comment type="subcellular location">
    <subcellularLocation>
        <location evidence="1">Cell membrane</location>
        <topology evidence="1">Multi-pass membrane protein</topology>
    </subcellularLocation>
</comment>
<feature type="compositionally biased region" description="Low complexity" evidence="6">
    <location>
        <begin position="108"/>
        <end position="120"/>
    </location>
</feature>
<keyword evidence="4 7" id="KW-1133">Transmembrane helix</keyword>
<evidence type="ECO:0000256" key="4">
    <source>
        <dbReference type="ARBA" id="ARBA00022989"/>
    </source>
</evidence>
<keyword evidence="3 7" id="KW-0812">Transmembrane</keyword>
<evidence type="ECO:0000256" key="6">
    <source>
        <dbReference type="SAM" id="MobiDB-lite"/>
    </source>
</evidence>
<keyword evidence="5 7" id="KW-0472">Membrane</keyword>
<proteinExistence type="predicted"/>
<keyword evidence="2" id="KW-1003">Cell membrane</keyword>
<evidence type="ECO:0000256" key="1">
    <source>
        <dbReference type="ARBA" id="ARBA00004651"/>
    </source>
</evidence>
<dbReference type="EMBL" id="JAYWMA010000002">
    <property type="protein sequence ID" value="MEX3528034.1"/>
    <property type="molecule type" value="Genomic_DNA"/>
</dbReference>
<keyword evidence="11" id="KW-1185">Reference proteome</keyword>
<dbReference type="GeneID" id="95321344"/>
<dbReference type="GO" id="GO:0005886">
    <property type="term" value="C:plasma membrane"/>
    <property type="evidence" value="ECO:0007669"/>
    <property type="project" value="UniProtKB-SubCell"/>
</dbReference>
<dbReference type="RefSeq" id="WP_046650066.1">
    <property type="nucleotide sequence ID" value="NZ_DYUU01000177.1"/>
</dbReference>
<name>A0A0M2XQS2_9CORY</name>
<dbReference type="InterPro" id="IPR001123">
    <property type="entry name" value="LeuE-type"/>
</dbReference>
<sequence>MQSILPGFLVSISLIAAIGAQNAMVLRHGIARSHVAAVAAFCIVSDAILMSAGTAGFGAALQANPRVLTAVTLLGVAFLLVYGAISLRSAWKSLQARATASAAASATASAGGPGSAPGSSESNGTHGDPQEGEGLSAKGTVARTLPGAIAGVAAVTWLNPHAYLDTVVLVGSVAASYGEQRWWFTLGAIMASAVWFSTLATGARAFSRRLARPRTWTIIDALTGLVMIGIAVKLLVGLA</sequence>
<reference evidence="8" key="3">
    <citation type="submission" date="2024-01" db="EMBL/GenBank/DDBJ databases">
        <authorList>
            <person name="De La Cruz K.F."/>
            <person name="Townsend E.C."/>
            <person name="Salamzade R."/>
            <person name="Kalan L.R."/>
        </authorList>
    </citation>
    <scope>NUCLEOTIDE SEQUENCE</scope>
    <source>
        <strain evidence="8">LK2569</strain>
    </source>
</reference>
<feature type="transmembrane region" description="Helical" evidence="7">
    <location>
        <begin position="67"/>
        <end position="85"/>
    </location>
</feature>
<evidence type="ECO:0000256" key="7">
    <source>
        <dbReference type="SAM" id="Phobius"/>
    </source>
</evidence>
<comment type="caution">
    <text evidence="9">The sequence shown here is derived from an EMBL/GenBank/DDBJ whole genome shotgun (WGS) entry which is preliminary data.</text>
</comment>
<evidence type="ECO:0000313" key="10">
    <source>
        <dbReference type="Proteomes" id="UP000589552"/>
    </source>
</evidence>
<evidence type="ECO:0000313" key="11">
    <source>
        <dbReference type="Proteomes" id="UP001558353"/>
    </source>
</evidence>
<feature type="transmembrane region" description="Helical" evidence="7">
    <location>
        <begin position="215"/>
        <end position="236"/>
    </location>
</feature>
<dbReference type="PANTHER" id="PTHR30086:SF20">
    <property type="entry name" value="ARGININE EXPORTER PROTEIN ARGO-RELATED"/>
    <property type="match status" value="1"/>
</dbReference>
<dbReference type="Pfam" id="PF01810">
    <property type="entry name" value="LysE"/>
    <property type="match status" value="1"/>
</dbReference>